<reference evidence="1" key="1">
    <citation type="submission" date="2021-02" db="EMBL/GenBank/DDBJ databases">
        <title>Draft genome sequence of Microbispora sp. RL4-1S isolated from rice leaves in Thailand.</title>
        <authorList>
            <person name="Muangham S."/>
            <person name="Duangmal K."/>
        </authorList>
    </citation>
    <scope>NUCLEOTIDE SEQUENCE</scope>
    <source>
        <strain evidence="1">RL4-1S</strain>
    </source>
</reference>
<organism evidence="1 2">
    <name type="scientific">Microbispora oryzae</name>
    <dbReference type="NCBI Taxonomy" id="2806554"/>
    <lineage>
        <taxon>Bacteria</taxon>
        <taxon>Bacillati</taxon>
        <taxon>Actinomycetota</taxon>
        <taxon>Actinomycetes</taxon>
        <taxon>Streptosporangiales</taxon>
        <taxon>Streptosporangiaceae</taxon>
        <taxon>Microbispora</taxon>
    </lineage>
</organism>
<dbReference type="SUPFAM" id="SSF51126">
    <property type="entry name" value="Pectin lyase-like"/>
    <property type="match status" value="1"/>
</dbReference>
<dbReference type="InterPro" id="IPR011050">
    <property type="entry name" value="Pectin_lyase_fold/virulence"/>
</dbReference>
<comment type="caution">
    <text evidence="1">The sequence shown here is derived from an EMBL/GenBank/DDBJ whole genome shotgun (WGS) entry which is preliminary data.</text>
</comment>
<dbReference type="Gene3D" id="2.160.20.10">
    <property type="entry name" value="Single-stranded right-handed beta-helix, Pectin lyase-like"/>
    <property type="match status" value="2"/>
</dbReference>
<dbReference type="RefSeq" id="WP_210159408.1">
    <property type="nucleotide sequence ID" value="NZ_JAFCNB010000027.1"/>
</dbReference>
<gene>
    <name evidence="1" type="ORF">JOL79_30655</name>
</gene>
<protein>
    <submittedName>
        <fullName evidence="1">Uncharacterized protein</fullName>
    </submittedName>
</protein>
<name>A0A941ASF1_9ACTN</name>
<dbReference type="Proteomes" id="UP000674234">
    <property type="component" value="Unassembled WGS sequence"/>
</dbReference>
<dbReference type="EMBL" id="JAFCNB010000027">
    <property type="protein sequence ID" value="MBP2708149.1"/>
    <property type="molecule type" value="Genomic_DNA"/>
</dbReference>
<evidence type="ECO:0000313" key="1">
    <source>
        <dbReference type="EMBL" id="MBP2708149.1"/>
    </source>
</evidence>
<sequence>MLPGATGHARDLVIVYDNAAGTPKPEGGTYGTSGSATTAIQADGFTAAHVTFANDWLRAALARDVAFRPYGFVFAPSTAAADPHGHLAVRCVINGTAADASFGLARPWRPSSDPTAIPSLVVRKTLMGSSIAAYTARRRSSRPSSQEQSRRRPV</sequence>
<evidence type="ECO:0000313" key="2">
    <source>
        <dbReference type="Proteomes" id="UP000674234"/>
    </source>
</evidence>
<keyword evidence="2" id="KW-1185">Reference proteome</keyword>
<proteinExistence type="predicted"/>
<dbReference type="AlphaFoldDB" id="A0A941ASF1"/>
<accession>A0A941ASF1</accession>
<dbReference type="InterPro" id="IPR012334">
    <property type="entry name" value="Pectin_lyas_fold"/>
</dbReference>